<dbReference type="AlphaFoldDB" id="A0AAE2CXT7"/>
<reference evidence="1" key="2">
    <citation type="journal article" date="2024" name="Plant">
        <title>Genomic evolution and insights into agronomic trait innovations of Sesamum species.</title>
        <authorList>
            <person name="Miao H."/>
            <person name="Wang L."/>
            <person name="Qu L."/>
            <person name="Liu H."/>
            <person name="Sun Y."/>
            <person name="Le M."/>
            <person name="Wang Q."/>
            <person name="Wei S."/>
            <person name="Zheng Y."/>
            <person name="Lin W."/>
            <person name="Duan Y."/>
            <person name="Cao H."/>
            <person name="Xiong S."/>
            <person name="Wang X."/>
            <person name="Wei L."/>
            <person name="Li C."/>
            <person name="Ma Q."/>
            <person name="Ju M."/>
            <person name="Zhao R."/>
            <person name="Li G."/>
            <person name="Mu C."/>
            <person name="Tian Q."/>
            <person name="Mei H."/>
            <person name="Zhang T."/>
            <person name="Gao T."/>
            <person name="Zhang H."/>
        </authorList>
    </citation>
    <scope>NUCLEOTIDE SEQUENCE</scope>
    <source>
        <strain evidence="1">3651</strain>
    </source>
</reference>
<dbReference type="EMBL" id="JACGWO010000001">
    <property type="protein sequence ID" value="KAK4438606.1"/>
    <property type="molecule type" value="Genomic_DNA"/>
</dbReference>
<organism evidence="1 2">
    <name type="scientific">Sesamum alatum</name>
    <dbReference type="NCBI Taxonomy" id="300844"/>
    <lineage>
        <taxon>Eukaryota</taxon>
        <taxon>Viridiplantae</taxon>
        <taxon>Streptophyta</taxon>
        <taxon>Embryophyta</taxon>
        <taxon>Tracheophyta</taxon>
        <taxon>Spermatophyta</taxon>
        <taxon>Magnoliopsida</taxon>
        <taxon>eudicotyledons</taxon>
        <taxon>Gunneridae</taxon>
        <taxon>Pentapetalae</taxon>
        <taxon>asterids</taxon>
        <taxon>lamiids</taxon>
        <taxon>Lamiales</taxon>
        <taxon>Pedaliaceae</taxon>
        <taxon>Sesamum</taxon>
    </lineage>
</organism>
<keyword evidence="2" id="KW-1185">Reference proteome</keyword>
<sequence length="156" mass="17680">MSPATQVKLLVPSKSSTTCGRSRTMHFMLGNASPIALAVVPVPTPNVGQRCDPLEHSFVASNKYVIQEPRITRRSVIEQVVQPWFLRRKLPQCPPMRHFKCCGTGIACKPFAYMVKGFHHKGVQYELHDWCHCQGCIPQEKERGRREPIVLVFVIV</sequence>
<comment type="caution">
    <text evidence="1">The sequence shown here is derived from an EMBL/GenBank/DDBJ whole genome shotgun (WGS) entry which is preliminary data.</text>
</comment>
<evidence type="ECO:0000313" key="1">
    <source>
        <dbReference type="EMBL" id="KAK4438606.1"/>
    </source>
</evidence>
<proteinExistence type="predicted"/>
<protein>
    <submittedName>
        <fullName evidence="1">Uncharacterized protein</fullName>
    </submittedName>
</protein>
<evidence type="ECO:0000313" key="2">
    <source>
        <dbReference type="Proteomes" id="UP001293254"/>
    </source>
</evidence>
<gene>
    <name evidence="1" type="ORF">Salat_0195100</name>
</gene>
<accession>A0AAE2CXT7</accession>
<reference evidence="1" key="1">
    <citation type="submission" date="2020-06" db="EMBL/GenBank/DDBJ databases">
        <authorList>
            <person name="Li T."/>
            <person name="Hu X."/>
            <person name="Zhang T."/>
            <person name="Song X."/>
            <person name="Zhang H."/>
            <person name="Dai N."/>
            <person name="Sheng W."/>
            <person name="Hou X."/>
            <person name="Wei L."/>
        </authorList>
    </citation>
    <scope>NUCLEOTIDE SEQUENCE</scope>
    <source>
        <strain evidence="1">3651</strain>
        <tissue evidence="1">Leaf</tissue>
    </source>
</reference>
<name>A0AAE2CXT7_9LAMI</name>
<dbReference type="Proteomes" id="UP001293254">
    <property type="component" value="Unassembled WGS sequence"/>
</dbReference>